<feature type="compositionally biased region" description="Polar residues" evidence="1">
    <location>
        <begin position="1"/>
        <end position="31"/>
    </location>
</feature>
<organism evidence="2 3">
    <name type="scientific">Racocetra fulgida</name>
    <dbReference type="NCBI Taxonomy" id="60492"/>
    <lineage>
        <taxon>Eukaryota</taxon>
        <taxon>Fungi</taxon>
        <taxon>Fungi incertae sedis</taxon>
        <taxon>Mucoromycota</taxon>
        <taxon>Glomeromycotina</taxon>
        <taxon>Glomeromycetes</taxon>
        <taxon>Diversisporales</taxon>
        <taxon>Gigasporaceae</taxon>
        <taxon>Racocetra</taxon>
    </lineage>
</organism>
<dbReference type="Proteomes" id="UP000789396">
    <property type="component" value="Unassembled WGS sequence"/>
</dbReference>
<feature type="region of interest" description="Disordered" evidence="1">
    <location>
        <begin position="144"/>
        <end position="163"/>
    </location>
</feature>
<keyword evidence="3" id="KW-1185">Reference proteome</keyword>
<dbReference type="OrthoDB" id="2446762at2759"/>
<comment type="caution">
    <text evidence="2">The sequence shown here is derived from an EMBL/GenBank/DDBJ whole genome shotgun (WGS) entry which is preliminary data.</text>
</comment>
<dbReference type="AlphaFoldDB" id="A0A9N9NQZ7"/>
<gene>
    <name evidence="2" type="ORF">RFULGI_LOCUS14392</name>
</gene>
<reference evidence="2" key="1">
    <citation type="submission" date="2021-06" db="EMBL/GenBank/DDBJ databases">
        <authorList>
            <person name="Kallberg Y."/>
            <person name="Tangrot J."/>
            <person name="Rosling A."/>
        </authorList>
    </citation>
    <scope>NUCLEOTIDE SEQUENCE</scope>
    <source>
        <strain evidence="2">IN212</strain>
    </source>
</reference>
<sequence>MSSDLDTSFQPQNSFSDTDASPQPQNSNTIKMISPAKNNGYPRKRNNNTNIACHTYIYQTHGSTTNLHNYLKIHRINKLNYKNFLDEHNEQITRKVSGAKYPTINLIYSYMYLLKQRLSPTGNNTIESYLDLIYGPVLSEDTNEINNIDSSTDSSAEDSASSS</sequence>
<protein>
    <submittedName>
        <fullName evidence="2">12583_t:CDS:1</fullName>
    </submittedName>
</protein>
<evidence type="ECO:0000256" key="1">
    <source>
        <dbReference type="SAM" id="MobiDB-lite"/>
    </source>
</evidence>
<evidence type="ECO:0000313" key="3">
    <source>
        <dbReference type="Proteomes" id="UP000789396"/>
    </source>
</evidence>
<dbReference type="EMBL" id="CAJVPZ010041667">
    <property type="protein sequence ID" value="CAG8762182.1"/>
    <property type="molecule type" value="Genomic_DNA"/>
</dbReference>
<name>A0A9N9NQZ7_9GLOM</name>
<feature type="non-terminal residue" evidence="2">
    <location>
        <position position="163"/>
    </location>
</feature>
<evidence type="ECO:0000313" key="2">
    <source>
        <dbReference type="EMBL" id="CAG8762182.1"/>
    </source>
</evidence>
<feature type="compositionally biased region" description="Low complexity" evidence="1">
    <location>
        <begin position="149"/>
        <end position="163"/>
    </location>
</feature>
<accession>A0A9N9NQZ7</accession>
<proteinExistence type="predicted"/>
<feature type="region of interest" description="Disordered" evidence="1">
    <location>
        <begin position="1"/>
        <end position="44"/>
    </location>
</feature>